<dbReference type="RefSeq" id="XP_024722794.1">
    <property type="nucleotide sequence ID" value="XM_024869634.1"/>
</dbReference>
<feature type="non-terminal residue" evidence="3">
    <location>
        <position position="308"/>
    </location>
</feature>
<gene>
    <name evidence="3" type="ORF">M430DRAFT_85576</name>
</gene>
<dbReference type="Proteomes" id="UP000241818">
    <property type="component" value="Unassembled WGS sequence"/>
</dbReference>
<feature type="region of interest" description="Disordered" evidence="1">
    <location>
        <begin position="245"/>
        <end position="308"/>
    </location>
</feature>
<dbReference type="InParanoid" id="A0A2T3B794"/>
<feature type="non-terminal residue" evidence="3">
    <location>
        <position position="1"/>
    </location>
</feature>
<reference evidence="3 4" key="1">
    <citation type="journal article" date="2018" name="New Phytol.">
        <title>Comparative genomics and transcriptomics depict ericoid mycorrhizal fungi as versatile saprotrophs and plant mutualists.</title>
        <authorList>
            <person name="Martino E."/>
            <person name="Morin E."/>
            <person name="Grelet G.A."/>
            <person name="Kuo A."/>
            <person name="Kohler A."/>
            <person name="Daghino S."/>
            <person name="Barry K.W."/>
            <person name="Cichocki N."/>
            <person name="Clum A."/>
            <person name="Dockter R.B."/>
            <person name="Hainaut M."/>
            <person name="Kuo R.C."/>
            <person name="LaButti K."/>
            <person name="Lindahl B.D."/>
            <person name="Lindquist E.A."/>
            <person name="Lipzen A."/>
            <person name="Khouja H.R."/>
            <person name="Magnuson J."/>
            <person name="Murat C."/>
            <person name="Ohm R.A."/>
            <person name="Singer S.W."/>
            <person name="Spatafora J.W."/>
            <person name="Wang M."/>
            <person name="Veneault-Fourrey C."/>
            <person name="Henrissat B."/>
            <person name="Grigoriev I.V."/>
            <person name="Martin F.M."/>
            <person name="Perotto S."/>
        </authorList>
    </citation>
    <scope>NUCLEOTIDE SEQUENCE [LARGE SCALE GENOMIC DNA]</scope>
    <source>
        <strain evidence="3 4">ATCC 22711</strain>
    </source>
</reference>
<dbReference type="PANTHER" id="PTHR36089:SF1">
    <property type="entry name" value="CHITIN SYNTHASE 3 COMPLEX PROTEIN CSI2-RELATED"/>
    <property type="match status" value="1"/>
</dbReference>
<dbReference type="OrthoDB" id="4065319at2759"/>
<evidence type="ECO:0000256" key="2">
    <source>
        <dbReference type="SAM" id="Phobius"/>
    </source>
</evidence>
<dbReference type="AlphaFoldDB" id="A0A2T3B794"/>
<keyword evidence="2" id="KW-0472">Membrane</keyword>
<feature type="region of interest" description="Disordered" evidence="1">
    <location>
        <begin position="170"/>
        <end position="190"/>
    </location>
</feature>
<accession>A0A2T3B794</accession>
<feature type="compositionally biased region" description="Polar residues" evidence="1">
    <location>
        <begin position="272"/>
        <end position="283"/>
    </location>
</feature>
<proteinExistence type="predicted"/>
<dbReference type="GO" id="GO:0000324">
    <property type="term" value="C:fungal-type vacuole"/>
    <property type="evidence" value="ECO:0007669"/>
    <property type="project" value="TreeGrafter"/>
</dbReference>
<dbReference type="InterPro" id="IPR051009">
    <property type="entry name" value="PRM"/>
</dbReference>
<dbReference type="STRING" id="857342.A0A2T3B794"/>
<sequence>TSAATTAADAGPNLSSLVASDKGPTTTASETSVSANPTITGGISSSLSGNIPTITGTNTNTKSAGVPTNLPTLSGAFTIVAPSVPPTADAPYMHQSSAPEGTIFIIAGAIIGFFALAVIAWRALMAYSLHQSIKRAAMLQNMPDSKAALFTTPVAPFYQYKDRESTISLAGLGPKSGKKGPPRPPAGAGAAPLFFSPTAGAGGIPNPGNRGSNYLPAGYYAAGASQLGNGQGMAHIGSGNSISLSNLGPTRDGYGRARSVGTSEPGSPYMNAAQSSSTLNLSQPMGDRRAPSVYLDDLFDSENAPPVP</sequence>
<feature type="transmembrane region" description="Helical" evidence="2">
    <location>
        <begin position="103"/>
        <end position="125"/>
    </location>
</feature>
<evidence type="ECO:0000256" key="1">
    <source>
        <dbReference type="SAM" id="MobiDB-lite"/>
    </source>
</evidence>
<keyword evidence="2" id="KW-1133">Transmembrane helix</keyword>
<name>A0A2T3B794_AMORE</name>
<feature type="region of interest" description="Disordered" evidence="1">
    <location>
        <begin position="1"/>
        <end position="41"/>
    </location>
</feature>
<evidence type="ECO:0000313" key="4">
    <source>
        <dbReference type="Proteomes" id="UP000241818"/>
    </source>
</evidence>
<dbReference type="GeneID" id="36577715"/>
<dbReference type="EMBL" id="KZ679008">
    <property type="protein sequence ID" value="PSS22748.1"/>
    <property type="molecule type" value="Genomic_DNA"/>
</dbReference>
<organism evidence="3 4">
    <name type="scientific">Amorphotheca resinae ATCC 22711</name>
    <dbReference type="NCBI Taxonomy" id="857342"/>
    <lineage>
        <taxon>Eukaryota</taxon>
        <taxon>Fungi</taxon>
        <taxon>Dikarya</taxon>
        <taxon>Ascomycota</taxon>
        <taxon>Pezizomycotina</taxon>
        <taxon>Leotiomycetes</taxon>
        <taxon>Helotiales</taxon>
        <taxon>Amorphothecaceae</taxon>
        <taxon>Amorphotheca</taxon>
    </lineage>
</organism>
<evidence type="ECO:0000313" key="3">
    <source>
        <dbReference type="EMBL" id="PSS22748.1"/>
    </source>
</evidence>
<keyword evidence="4" id="KW-1185">Reference proteome</keyword>
<feature type="compositionally biased region" description="Polar residues" evidence="1">
    <location>
        <begin position="13"/>
        <end position="37"/>
    </location>
</feature>
<keyword evidence="2" id="KW-0812">Transmembrane</keyword>
<dbReference type="PANTHER" id="PTHR36089">
    <property type="entry name" value="CHITIN SYNTHASE 3 COMPLEX PROTEIN CSI2-RELATED"/>
    <property type="match status" value="1"/>
</dbReference>
<protein>
    <submittedName>
        <fullName evidence="3">Uncharacterized protein</fullName>
    </submittedName>
</protein>